<dbReference type="Proteomes" id="UP001162992">
    <property type="component" value="Chromosome 5"/>
</dbReference>
<dbReference type="EMBL" id="CM055096">
    <property type="protein sequence ID" value="KAJ7555825.1"/>
    <property type="molecule type" value="Genomic_DNA"/>
</dbReference>
<organism evidence="1 2">
    <name type="scientific">Diphasiastrum complanatum</name>
    <name type="common">Issler's clubmoss</name>
    <name type="synonym">Lycopodium complanatum</name>
    <dbReference type="NCBI Taxonomy" id="34168"/>
    <lineage>
        <taxon>Eukaryota</taxon>
        <taxon>Viridiplantae</taxon>
        <taxon>Streptophyta</taxon>
        <taxon>Embryophyta</taxon>
        <taxon>Tracheophyta</taxon>
        <taxon>Lycopodiopsida</taxon>
        <taxon>Lycopodiales</taxon>
        <taxon>Lycopodiaceae</taxon>
        <taxon>Lycopodioideae</taxon>
        <taxon>Diphasiastrum</taxon>
    </lineage>
</organism>
<evidence type="ECO:0000313" key="2">
    <source>
        <dbReference type="Proteomes" id="UP001162992"/>
    </source>
</evidence>
<gene>
    <name evidence="1" type="ORF">O6H91_05G056400</name>
</gene>
<reference evidence="2" key="1">
    <citation type="journal article" date="2024" name="Proc. Natl. Acad. Sci. U.S.A.">
        <title>Extraordinary preservation of gene collinearity over three hundred million years revealed in homosporous lycophytes.</title>
        <authorList>
            <person name="Li C."/>
            <person name="Wickell D."/>
            <person name="Kuo L.Y."/>
            <person name="Chen X."/>
            <person name="Nie B."/>
            <person name="Liao X."/>
            <person name="Peng D."/>
            <person name="Ji J."/>
            <person name="Jenkins J."/>
            <person name="Williams M."/>
            <person name="Shu S."/>
            <person name="Plott C."/>
            <person name="Barry K."/>
            <person name="Rajasekar S."/>
            <person name="Grimwood J."/>
            <person name="Han X."/>
            <person name="Sun S."/>
            <person name="Hou Z."/>
            <person name="He W."/>
            <person name="Dai G."/>
            <person name="Sun C."/>
            <person name="Schmutz J."/>
            <person name="Leebens-Mack J.H."/>
            <person name="Li F.W."/>
            <person name="Wang L."/>
        </authorList>
    </citation>
    <scope>NUCLEOTIDE SEQUENCE [LARGE SCALE GENOMIC DNA]</scope>
    <source>
        <strain evidence="2">cv. PW_Plant_1</strain>
    </source>
</reference>
<proteinExistence type="predicted"/>
<comment type="caution">
    <text evidence="1">The sequence shown here is derived from an EMBL/GenBank/DDBJ whole genome shotgun (WGS) entry which is preliminary data.</text>
</comment>
<sequence length="328" mass="36541">MEADCDMDPGIWSNLPEELMDRVLAALPLLAFLQLRSVCKQWCSLIHSSHFCQLRQHSGVSHKPCFLFHVSVGSTGHLLIYDPALGKWGKQTLSFLPPGISASLVSVSGGLLCFKASKSDSACYLVCNPITKAYKELPPPLRYRSTFRSPSLQIMLVDEASNSHKIILAGYSTGRDSATEVYDSLTNSWRLVGDLPLKDDSKVTSIHPYSGQPICNGNIYCRSHLPPGVVSYSLEEESWTDLRVPICQSILSPYLVEYNGSILMVGGVRRQGRKELNPESFCIWELSMKDLQWIELARMPDSTCKLFLQKNIFAKFRATGQSGNSWVS</sequence>
<keyword evidence="2" id="KW-1185">Reference proteome</keyword>
<name>A0ACC2DNH8_DIPCM</name>
<protein>
    <submittedName>
        <fullName evidence="1">Uncharacterized protein</fullName>
    </submittedName>
</protein>
<accession>A0ACC2DNH8</accession>
<evidence type="ECO:0000313" key="1">
    <source>
        <dbReference type="EMBL" id="KAJ7555825.1"/>
    </source>
</evidence>